<keyword evidence="12" id="KW-1185">Reference proteome</keyword>
<dbReference type="EMBL" id="JACHGY010000001">
    <property type="protein sequence ID" value="MBB6430872.1"/>
    <property type="molecule type" value="Genomic_DNA"/>
</dbReference>
<organism evidence="11 12">
    <name type="scientific">Algisphaera agarilytica</name>
    <dbReference type="NCBI Taxonomy" id="1385975"/>
    <lineage>
        <taxon>Bacteria</taxon>
        <taxon>Pseudomonadati</taxon>
        <taxon>Planctomycetota</taxon>
        <taxon>Phycisphaerae</taxon>
        <taxon>Phycisphaerales</taxon>
        <taxon>Phycisphaeraceae</taxon>
        <taxon>Algisphaera</taxon>
    </lineage>
</organism>
<comment type="similarity">
    <text evidence="2 9">Belongs to the alpha-IPM synthase/homocitrate synthase family.</text>
</comment>
<evidence type="ECO:0000256" key="4">
    <source>
        <dbReference type="ARBA" id="ARBA00022624"/>
    </source>
</evidence>
<evidence type="ECO:0000256" key="8">
    <source>
        <dbReference type="NCBIfam" id="TIGR00977"/>
    </source>
</evidence>
<dbReference type="InterPro" id="IPR013709">
    <property type="entry name" value="2-isopropylmalate_synth_dimer"/>
</dbReference>
<evidence type="ECO:0000256" key="6">
    <source>
        <dbReference type="ARBA" id="ARBA00023304"/>
    </source>
</evidence>
<keyword evidence="11" id="KW-0012">Acyltransferase</keyword>
<name>A0A7X0H7T7_9BACT</name>
<dbReference type="InterPro" id="IPR036230">
    <property type="entry name" value="LeuA_allosteric_dom_sf"/>
</dbReference>
<evidence type="ECO:0000256" key="3">
    <source>
        <dbReference type="ARBA" id="ARBA00022605"/>
    </source>
</evidence>
<comment type="catalytic activity">
    <reaction evidence="7">
        <text>pyruvate + acetyl-CoA + H2O = (3R)-citramalate + CoA + H(+)</text>
        <dbReference type="Rhea" id="RHEA:19045"/>
        <dbReference type="ChEBI" id="CHEBI:15361"/>
        <dbReference type="ChEBI" id="CHEBI:15377"/>
        <dbReference type="ChEBI" id="CHEBI:15378"/>
        <dbReference type="ChEBI" id="CHEBI:30934"/>
        <dbReference type="ChEBI" id="CHEBI:57287"/>
        <dbReference type="ChEBI" id="CHEBI:57288"/>
        <dbReference type="EC" id="2.3.3.21"/>
    </reaction>
</comment>
<dbReference type="EC" id="2.3.3.21" evidence="8"/>
<dbReference type="GO" id="GO:0009097">
    <property type="term" value="P:isoleucine biosynthetic process"/>
    <property type="evidence" value="ECO:0007669"/>
    <property type="project" value="UniProtKB-UniRule"/>
</dbReference>
<dbReference type="PANTHER" id="PTHR43538:SF1">
    <property type="entry name" value="(R)-CITRAMALATE SYNTHASE"/>
    <property type="match status" value="1"/>
</dbReference>
<dbReference type="Pfam" id="PF00682">
    <property type="entry name" value="HMGL-like"/>
    <property type="match status" value="1"/>
</dbReference>
<comment type="caution">
    <text evidence="11">The sequence shown here is derived from an EMBL/GenBank/DDBJ whole genome shotgun (WGS) entry which is preliminary data.</text>
</comment>
<keyword evidence="3" id="KW-0028">Amino-acid biosynthesis</keyword>
<dbReference type="PROSITE" id="PS00815">
    <property type="entry name" value="AIPM_HOMOCIT_SYNTH_1"/>
    <property type="match status" value="1"/>
</dbReference>
<dbReference type="AlphaFoldDB" id="A0A7X0H7T7"/>
<keyword evidence="4" id="KW-0412">Isoleucine biosynthesis</keyword>
<gene>
    <name evidence="11" type="ORF">HNQ40_002678</name>
</gene>
<dbReference type="RefSeq" id="WP_184678365.1">
    <property type="nucleotide sequence ID" value="NZ_JACHGY010000001.1"/>
</dbReference>
<dbReference type="Pfam" id="PF22617">
    <property type="entry name" value="HCS_D2"/>
    <property type="match status" value="1"/>
</dbReference>
<dbReference type="InterPro" id="IPR005675">
    <property type="entry name" value="Citramal_synthase"/>
</dbReference>
<evidence type="ECO:0000256" key="2">
    <source>
        <dbReference type="ARBA" id="ARBA00006154"/>
    </source>
</evidence>
<dbReference type="GO" id="GO:0043714">
    <property type="term" value="F:(R)-citramalate synthase activity"/>
    <property type="evidence" value="ECO:0007669"/>
    <property type="project" value="UniProtKB-UniRule"/>
</dbReference>
<dbReference type="Gene3D" id="3.30.160.270">
    <property type="match status" value="1"/>
</dbReference>
<dbReference type="NCBIfam" id="TIGR00977">
    <property type="entry name" value="citramal_synth"/>
    <property type="match status" value="1"/>
</dbReference>
<keyword evidence="6" id="KW-0100">Branched-chain amino acid biosynthesis</keyword>
<keyword evidence="5 9" id="KW-0808">Transferase</keyword>
<protein>
    <recommendedName>
        <fullName evidence="8">Citramalate synthase</fullName>
        <ecNumber evidence="8">2.3.3.21</ecNumber>
    </recommendedName>
</protein>
<dbReference type="PROSITE" id="PS50991">
    <property type="entry name" value="PYR_CT"/>
    <property type="match status" value="1"/>
</dbReference>
<dbReference type="GO" id="GO:0003852">
    <property type="term" value="F:2-isopropylmalate synthase activity"/>
    <property type="evidence" value="ECO:0007669"/>
    <property type="project" value="InterPro"/>
</dbReference>
<evidence type="ECO:0000313" key="12">
    <source>
        <dbReference type="Proteomes" id="UP000541810"/>
    </source>
</evidence>
<dbReference type="Pfam" id="PF08502">
    <property type="entry name" value="LeuA_dimer"/>
    <property type="match status" value="1"/>
</dbReference>
<dbReference type="PANTHER" id="PTHR43538">
    <property type="entry name" value="ALPHA-IPM SYNTHASE/HOMOCITRATE SYNTHASE"/>
    <property type="match status" value="1"/>
</dbReference>
<dbReference type="SUPFAM" id="SSF51569">
    <property type="entry name" value="Aldolase"/>
    <property type="match status" value="1"/>
</dbReference>
<evidence type="ECO:0000313" key="11">
    <source>
        <dbReference type="EMBL" id="MBB6430872.1"/>
    </source>
</evidence>
<comment type="pathway">
    <text evidence="1">Amino-acid biosynthesis; L-isoleucine biosynthesis; 2-oxobutanoate from pyruvate: step 1/3.</text>
</comment>
<reference evidence="11 12" key="1">
    <citation type="submission" date="2020-08" db="EMBL/GenBank/DDBJ databases">
        <title>Genomic Encyclopedia of Type Strains, Phase IV (KMG-IV): sequencing the most valuable type-strain genomes for metagenomic binning, comparative biology and taxonomic classification.</title>
        <authorList>
            <person name="Goeker M."/>
        </authorList>
    </citation>
    <scope>NUCLEOTIDE SEQUENCE [LARGE SCALE GENOMIC DNA]</scope>
    <source>
        <strain evidence="11 12">DSM 103725</strain>
    </source>
</reference>
<sequence length="545" mass="59359">MASPENNRRIEIYDTTLRDGTQGVGVSLTLTDKLAITQLLDEMGVDFVEGGYPLSNPKDVAYFEEVQKLELKHTRVCAFGMTRRKGIDPADDQGMQALVNSGAPIITIVGKTWDLHVDEVLRISREENLAMIRDSVAFCRSADSVQEVFYDAEHFFDGYRANPEYARQTLQAAIDGGATRLVLCDTNGGSMTDWVTQVMAELKEKLAVDADTSAESLPSLAIHCHNDAGLAVANSQAAVAAGAVQVQGTINGIGERCGNVDLLTVIANLKLKLGYDCLIDGAVARLGELSDAVYEKAAVEPNDGQPYVGDNAFAHKGGMHVHAVQRIAHSYEHVEPESVGNQRRILVSELSGRSNIAATLGQKFGDAVTPEVQTNLLTKVQDLEHRGYQFEHAPASLELLMYEAIGQRPSFWVRDHYRCVILGVPEEPTQTEAIVKLTVGDEVEHRVAEGDGPVNALDAALRKALRAHYPQIDELTLTDYAVRVVNPTAQSAAKVRATAEFEARGVDGNLRRFSTIGVDENIVDASWQALSDAIQYYLIEVGAEK</sequence>
<dbReference type="PROSITE" id="PS00816">
    <property type="entry name" value="AIPM_HOMOCIT_SYNTH_2"/>
    <property type="match status" value="1"/>
</dbReference>
<dbReference type="CDD" id="cd07941">
    <property type="entry name" value="DRE_TIM_LeuA3"/>
    <property type="match status" value="1"/>
</dbReference>
<dbReference type="GO" id="GO:0009098">
    <property type="term" value="P:L-leucine biosynthetic process"/>
    <property type="evidence" value="ECO:0007669"/>
    <property type="project" value="InterPro"/>
</dbReference>
<proteinExistence type="inferred from homology"/>
<dbReference type="InterPro" id="IPR000891">
    <property type="entry name" value="PYR_CT"/>
</dbReference>
<dbReference type="SMART" id="SM00917">
    <property type="entry name" value="LeuA_dimer"/>
    <property type="match status" value="1"/>
</dbReference>
<dbReference type="InterPro" id="IPR054691">
    <property type="entry name" value="LeuA/HCS_post-cat"/>
</dbReference>
<accession>A0A7X0H7T7</accession>
<evidence type="ECO:0000256" key="7">
    <source>
        <dbReference type="ARBA" id="ARBA00048263"/>
    </source>
</evidence>
<evidence type="ECO:0000259" key="10">
    <source>
        <dbReference type="PROSITE" id="PS50991"/>
    </source>
</evidence>
<dbReference type="Gene3D" id="1.10.238.260">
    <property type="match status" value="1"/>
</dbReference>
<feature type="domain" description="Pyruvate carboxyltransferase" evidence="10">
    <location>
        <begin position="10"/>
        <end position="285"/>
    </location>
</feature>
<evidence type="ECO:0000256" key="1">
    <source>
        <dbReference type="ARBA" id="ARBA00004743"/>
    </source>
</evidence>
<evidence type="ECO:0000256" key="9">
    <source>
        <dbReference type="RuleBase" id="RU003523"/>
    </source>
</evidence>
<dbReference type="UniPathway" id="UPA00047">
    <property type="reaction ID" value="UER00066"/>
</dbReference>
<dbReference type="Proteomes" id="UP000541810">
    <property type="component" value="Unassembled WGS sequence"/>
</dbReference>
<dbReference type="Gene3D" id="3.20.20.70">
    <property type="entry name" value="Aldolase class I"/>
    <property type="match status" value="1"/>
</dbReference>
<dbReference type="SUPFAM" id="SSF110921">
    <property type="entry name" value="2-isopropylmalate synthase LeuA, allosteric (dimerisation) domain"/>
    <property type="match status" value="1"/>
</dbReference>
<dbReference type="InterPro" id="IPR002034">
    <property type="entry name" value="AIPM/Hcit_synth_CS"/>
</dbReference>
<dbReference type="InterPro" id="IPR013785">
    <property type="entry name" value="Aldolase_TIM"/>
</dbReference>
<evidence type="ECO:0000256" key="5">
    <source>
        <dbReference type="ARBA" id="ARBA00022679"/>
    </source>
</evidence>